<dbReference type="GeneID" id="6750716"/>
<dbReference type="Gene3D" id="3.30.429.10">
    <property type="entry name" value="Macrophage Migration Inhibitory Factor"/>
    <property type="match status" value="1"/>
</dbReference>
<evidence type="ECO:0000256" key="6">
    <source>
        <dbReference type="ARBA" id="ARBA00036735"/>
    </source>
</evidence>
<comment type="catalytic activity">
    <reaction evidence="7">
        <text>L-dopachrome = 5,6-dihydroxyindole-2-carboxylate</text>
        <dbReference type="Rhea" id="RHEA:13041"/>
        <dbReference type="ChEBI" id="CHEBI:16875"/>
        <dbReference type="ChEBI" id="CHEBI:57509"/>
        <dbReference type="EC" id="5.3.3.12"/>
    </reaction>
</comment>
<dbReference type="GO" id="GO:0004167">
    <property type="term" value="F:dopachrome isomerase activity"/>
    <property type="evidence" value="ECO:0007669"/>
    <property type="project" value="UniProtKB-EC"/>
</dbReference>
<evidence type="ECO:0000256" key="4">
    <source>
        <dbReference type="ARBA" id="ARBA00022525"/>
    </source>
</evidence>
<accession>B3RPN5</accession>
<dbReference type="InterPro" id="IPR014347">
    <property type="entry name" value="Tautomerase/MIF_sf"/>
</dbReference>
<reference evidence="13 14" key="1">
    <citation type="journal article" date="2008" name="Nature">
        <title>The Trichoplax genome and the nature of placozoans.</title>
        <authorList>
            <person name="Srivastava M."/>
            <person name="Begovic E."/>
            <person name="Chapman J."/>
            <person name="Putnam N.H."/>
            <person name="Hellsten U."/>
            <person name="Kawashima T."/>
            <person name="Kuo A."/>
            <person name="Mitros T."/>
            <person name="Salamov A."/>
            <person name="Carpenter M.L."/>
            <person name="Signorovitch A.Y."/>
            <person name="Moreno M.A."/>
            <person name="Kamm K."/>
            <person name="Grimwood J."/>
            <person name="Schmutz J."/>
            <person name="Shapiro H."/>
            <person name="Grigoriev I.V."/>
            <person name="Buss L.W."/>
            <person name="Schierwater B."/>
            <person name="Dellaporta S.L."/>
            <person name="Rokhsar D.S."/>
        </authorList>
    </citation>
    <scope>NUCLEOTIDE SEQUENCE [LARGE SCALE GENOMIC DNA]</scope>
    <source>
        <strain evidence="13 14">Grell-BS-1999</strain>
    </source>
</reference>
<comment type="catalytic activity">
    <reaction evidence="6">
        <text>3-phenylpyruvate = enol-phenylpyruvate</text>
        <dbReference type="Rhea" id="RHEA:17097"/>
        <dbReference type="ChEBI" id="CHEBI:16815"/>
        <dbReference type="ChEBI" id="CHEBI:18005"/>
        <dbReference type="EC" id="5.3.2.1"/>
    </reaction>
</comment>
<dbReference type="PANTHER" id="PTHR11954:SF6">
    <property type="entry name" value="MACROPHAGE MIGRATION INHIBITORY FACTOR"/>
    <property type="match status" value="1"/>
</dbReference>
<dbReference type="Proteomes" id="UP000009022">
    <property type="component" value="Unassembled WGS sequence"/>
</dbReference>
<evidence type="ECO:0000256" key="12">
    <source>
        <dbReference type="ARBA" id="ARBA00042730"/>
    </source>
</evidence>
<evidence type="ECO:0000256" key="5">
    <source>
        <dbReference type="ARBA" id="ARBA00023235"/>
    </source>
</evidence>
<dbReference type="SUPFAM" id="SSF55331">
    <property type="entry name" value="Tautomerase/MIF"/>
    <property type="match status" value="1"/>
</dbReference>
<dbReference type="Pfam" id="PF01187">
    <property type="entry name" value="MIF"/>
    <property type="match status" value="1"/>
</dbReference>
<gene>
    <name evidence="13" type="ORF">TRIADDRAFT_63671</name>
</gene>
<keyword evidence="14" id="KW-1185">Reference proteome</keyword>
<evidence type="ECO:0000256" key="3">
    <source>
        <dbReference type="ARBA" id="ARBA00022514"/>
    </source>
</evidence>
<sequence>MAYLNLETNLPSSVVTQEFRKNLYQLIAKNLPDSNRLIMNVITDSPIIHGLSDKPYTLYHLTSTNGLGVQENKVHSKNITDLTQAELGVTLHRIKTLFHILNPHELSC</sequence>
<comment type="subcellular location">
    <subcellularLocation>
        <location evidence="1">Secreted</location>
    </subcellularLocation>
</comment>
<dbReference type="HOGENOM" id="CLU_2200267_0_0_1"/>
<protein>
    <recommendedName>
        <fullName evidence="12">L-dopachrome isomerase</fullName>
        <ecNumber evidence="9">5.3.2.1</ecNumber>
        <ecNumber evidence="8">5.3.3.12</ecNumber>
    </recommendedName>
    <alternativeName>
        <fullName evidence="10">L-dopachrome tautomerase</fullName>
    </alternativeName>
    <alternativeName>
        <fullName evidence="11">Phenylpyruvate tautomerase</fullName>
    </alternativeName>
</protein>
<dbReference type="AlphaFoldDB" id="B3RPN5"/>
<dbReference type="PhylomeDB" id="B3RPN5"/>
<evidence type="ECO:0000313" key="14">
    <source>
        <dbReference type="Proteomes" id="UP000009022"/>
    </source>
</evidence>
<evidence type="ECO:0000256" key="8">
    <source>
        <dbReference type="ARBA" id="ARBA00038932"/>
    </source>
</evidence>
<dbReference type="PANTHER" id="PTHR11954">
    <property type="entry name" value="D-DOPACHROME DECARBOXYLASE"/>
    <property type="match status" value="1"/>
</dbReference>
<dbReference type="GO" id="GO:0050178">
    <property type="term" value="F:phenylpyruvate tautomerase activity"/>
    <property type="evidence" value="ECO:0000318"/>
    <property type="project" value="GO_Central"/>
</dbReference>
<name>B3RPN5_TRIAD</name>
<dbReference type="EMBL" id="DS985242">
    <property type="protein sequence ID" value="EDV28220.1"/>
    <property type="molecule type" value="Genomic_DNA"/>
</dbReference>
<dbReference type="InterPro" id="IPR001398">
    <property type="entry name" value="Macrophage_inhib_fac"/>
</dbReference>
<keyword evidence="4" id="KW-0964">Secreted</keyword>
<dbReference type="KEGG" id="tad:TRIADDRAFT_63671"/>
<dbReference type="RefSeq" id="XP_002110054.1">
    <property type="nucleotide sequence ID" value="XM_002110018.1"/>
</dbReference>
<evidence type="ECO:0000256" key="2">
    <source>
        <dbReference type="ARBA" id="ARBA00005851"/>
    </source>
</evidence>
<dbReference type="InParanoid" id="B3RPN5"/>
<evidence type="ECO:0000313" key="13">
    <source>
        <dbReference type="EMBL" id="EDV28220.1"/>
    </source>
</evidence>
<organism evidence="13 14">
    <name type="scientific">Trichoplax adhaerens</name>
    <name type="common">Trichoplax reptans</name>
    <dbReference type="NCBI Taxonomy" id="10228"/>
    <lineage>
        <taxon>Eukaryota</taxon>
        <taxon>Metazoa</taxon>
        <taxon>Placozoa</taxon>
        <taxon>Uniplacotomia</taxon>
        <taxon>Trichoplacea</taxon>
        <taxon>Trichoplacidae</taxon>
        <taxon>Trichoplax</taxon>
    </lineage>
</organism>
<keyword evidence="3" id="KW-0202">Cytokine</keyword>
<comment type="similarity">
    <text evidence="2">Belongs to the MIF family.</text>
</comment>
<dbReference type="OrthoDB" id="255819at2759"/>
<evidence type="ECO:0000256" key="1">
    <source>
        <dbReference type="ARBA" id="ARBA00004613"/>
    </source>
</evidence>
<proteinExistence type="inferred from homology"/>
<dbReference type="EC" id="5.3.2.1" evidence="9"/>
<keyword evidence="5" id="KW-0413">Isomerase</keyword>
<dbReference type="CTD" id="6750716"/>
<dbReference type="GO" id="GO:0005125">
    <property type="term" value="F:cytokine activity"/>
    <property type="evidence" value="ECO:0007669"/>
    <property type="project" value="UniProtKB-KW"/>
</dbReference>
<evidence type="ECO:0000256" key="10">
    <source>
        <dbReference type="ARBA" id="ARBA00041631"/>
    </source>
</evidence>
<dbReference type="GO" id="GO:0005615">
    <property type="term" value="C:extracellular space"/>
    <property type="evidence" value="ECO:0000318"/>
    <property type="project" value="GO_Central"/>
</dbReference>
<evidence type="ECO:0000256" key="7">
    <source>
        <dbReference type="ARBA" id="ARBA00036823"/>
    </source>
</evidence>
<evidence type="ECO:0000256" key="9">
    <source>
        <dbReference type="ARBA" id="ARBA00039086"/>
    </source>
</evidence>
<evidence type="ECO:0000256" key="11">
    <source>
        <dbReference type="ARBA" id="ARBA00041912"/>
    </source>
</evidence>
<dbReference type="EC" id="5.3.3.12" evidence="8"/>